<feature type="active site" evidence="4">
    <location>
        <position position="47"/>
    </location>
</feature>
<dbReference type="PROSITE" id="PS51160">
    <property type="entry name" value="ACYLPHOSPHATASE_3"/>
    <property type="match status" value="1"/>
</dbReference>
<accession>A0A7G9QDK0</accession>
<evidence type="ECO:0000256" key="5">
    <source>
        <dbReference type="RuleBase" id="RU000553"/>
    </source>
</evidence>
<dbReference type="Pfam" id="PF00708">
    <property type="entry name" value="Acylphosphatase"/>
    <property type="match status" value="1"/>
</dbReference>
<dbReference type="PANTHER" id="PTHR47268:SF4">
    <property type="entry name" value="ACYLPHOSPHATASE"/>
    <property type="match status" value="1"/>
</dbReference>
<dbReference type="InterPro" id="IPR017968">
    <property type="entry name" value="Acylphosphatase_CS"/>
</dbReference>
<dbReference type="RefSeq" id="WP_187592035.1">
    <property type="nucleotide sequence ID" value="NZ_CP060723.1"/>
</dbReference>
<evidence type="ECO:0000313" key="9">
    <source>
        <dbReference type="Proteomes" id="UP000515806"/>
    </source>
</evidence>
<feature type="active site" evidence="4">
    <location>
        <position position="29"/>
    </location>
</feature>
<evidence type="ECO:0000256" key="1">
    <source>
        <dbReference type="ARBA" id="ARBA00005614"/>
    </source>
</evidence>
<gene>
    <name evidence="8" type="ORF">H9L23_20265</name>
</gene>
<dbReference type="PROSITE" id="PS00151">
    <property type="entry name" value="ACYLPHOSPHATASE_2"/>
    <property type="match status" value="1"/>
</dbReference>
<evidence type="ECO:0000259" key="7">
    <source>
        <dbReference type="PROSITE" id="PS51160"/>
    </source>
</evidence>
<proteinExistence type="inferred from homology"/>
<evidence type="ECO:0000313" key="8">
    <source>
        <dbReference type="EMBL" id="QNN41425.1"/>
    </source>
</evidence>
<name>A0A7G9QDK0_9SPHI</name>
<dbReference type="EMBL" id="CP060723">
    <property type="protein sequence ID" value="QNN41425.1"/>
    <property type="molecule type" value="Genomic_DNA"/>
</dbReference>
<dbReference type="PROSITE" id="PS00150">
    <property type="entry name" value="ACYLPHOSPHATASE_1"/>
    <property type="match status" value="1"/>
</dbReference>
<comment type="similarity">
    <text evidence="1 6">Belongs to the acylphosphatase family.</text>
</comment>
<comment type="catalytic activity">
    <reaction evidence="3 4 5">
        <text>an acyl phosphate + H2O = a carboxylate + phosphate + H(+)</text>
        <dbReference type="Rhea" id="RHEA:14965"/>
        <dbReference type="ChEBI" id="CHEBI:15377"/>
        <dbReference type="ChEBI" id="CHEBI:15378"/>
        <dbReference type="ChEBI" id="CHEBI:29067"/>
        <dbReference type="ChEBI" id="CHEBI:43474"/>
        <dbReference type="ChEBI" id="CHEBI:59918"/>
        <dbReference type="EC" id="3.6.1.7"/>
    </reaction>
</comment>
<evidence type="ECO:0000256" key="4">
    <source>
        <dbReference type="PROSITE-ProRule" id="PRU00520"/>
    </source>
</evidence>
<dbReference type="AlphaFoldDB" id="A0A7G9QDK0"/>
<dbReference type="InterPro" id="IPR001792">
    <property type="entry name" value="Acylphosphatase-like_dom"/>
</dbReference>
<organism evidence="8 9">
    <name type="scientific">Pedobacter roseus</name>
    <dbReference type="NCBI Taxonomy" id="336820"/>
    <lineage>
        <taxon>Bacteria</taxon>
        <taxon>Pseudomonadati</taxon>
        <taxon>Bacteroidota</taxon>
        <taxon>Sphingobacteriia</taxon>
        <taxon>Sphingobacteriales</taxon>
        <taxon>Sphingobacteriaceae</taxon>
        <taxon>Pedobacter</taxon>
    </lineage>
</organism>
<feature type="domain" description="Acylphosphatase-like" evidence="7">
    <location>
        <begin position="14"/>
        <end position="100"/>
    </location>
</feature>
<dbReference type="InterPro" id="IPR020456">
    <property type="entry name" value="Acylphosphatase"/>
</dbReference>
<dbReference type="Gene3D" id="3.30.70.100">
    <property type="match status" value="1"/>
</dbReference>
<dbReference type="InterPro" id="IPR036046">
    <property type="entry name" value="Acylphosphatase-like_dom_sf"/>
</dbReference>
<reference evidence="8 9" key="1">
    <citation type="submission" date="2020-08" db="EMBL/GenBank/DDBJ databases">
        <title>Genome sequence of Pedobacter roseus KACC 11594T.</title>
        <authorList>
            <person name="Hyun D.-W."/>
            <person name="Bae J.-W."/>
        </authorList>
    </citation>
    <scope>NUCLEOTIDE SEQUENCE [LARGE SCALE GENOMIC DNA]</scope>
    <source>
        <strain evidence="8 9">KACC 11594</strain>
    </source>
</reference>
<keyword evidence="9" id="KW-1185">Reference proteome</keyword>
<dbReference type="Proteomes" id="UP000515806">
    <property type="component" value="Chromosome"/>
</dbReference>
<evidence type="ECO:0000256" key="2">
    <source>
        <dbReference type="ARBA" id="ARBA00012150"/>
    </source>
</evidence>
<protein>
    <recommendedName>
        <fullName evidence="2 4">Acylphosphatase</fullName>
        <ecNumber evidence="2 4">3.6.1.7</ecNumber>
    </recommendedName>
</protein>
<dbReference type="EC" id="3.6.1.7" evidence="2 4"/>
<evidence type="ECO:0000256" key="3">
    <source>
        <dbReference type="ARBA" id="ARBA00047645"/>
    </source>
</evidence>
<dbReference type="PANTHER" id="PTHR47268">
    <property type="entry name" value="ACYLPHOSPHATASE"/>
    <property type="match status" value="1"/>
</dbReference>
<dbReference type="GO" id="GO:0003998">
    <property type="term" value="F:acylphosphatase activity"/>
    <property type="evidence" value="ECO:0007669"/>
    <property type="project" value="UniProtKB-EC"/>
</dbReference>
<sequence>MSEKNIKSSEGVKHLNIMITGKVQGVGFRETTKIIANQMMVNGFVRNEKDGSVYIEAEGEEIFLEEFVNWCHEGPDRSRVENVAVSDGEVKNYRNFEVLRK</sequence>
<evidence type="ECO:0000256" key="6">
    <source>
        <dbReference type="RuleBase" id="RU004168"/>
    </source>
</evidence>
<keyword evidence="4 5" id="KW-0378">Hydrolase</keyword>
<dbReference type="SUPFAM" id="SSF54975">
    <property type="entry name" value="Acylphosphatase/BLUF domain-like"/>
    <property type="match status" value="1"/>
</dbReference>
<dbReference type="KEGG" id="proe:H9L23_20265"/>